<dbReference type="AlphaFoldDB" id="A0A1M7XY84"/>
<dbReference type="OrthoDB" id="3217301at2"/>
<gene>
    <name evidence="3" type="ORF">SAMN02745220_00570</name>
</gene>
<dbReference type="PANTHER" id="PTHR46268">
    <property type="entry name" value="STRESS RESPONSE PROTEIN NHAX"/>
    <property type="match status" value="1"/>
</dbReference>
<evidence type="ECO:0000313" key="4">
    <source>
        <dbReference type="Proteomes" id="UP000184603"/>
    </source>
</evidence>
<dbReference type="PANTHER" id="PTHR46268:SF6">
    <property type="entry name" value="UNIVERSAL STRESS PROTEIN UP12"/>
    <property type="match status" value="1"/>
</dbReference>
<keyword evidence="4" id="KW-1185">Reference proteome</keyword>
<dbReference type="InterPro" id="IPR006016">
    <property type="entry name" value="UspA"/>
</dbReference>
<name>A0A1M7XY84_9BACT</name>
<organism evidence="3 4">
    <name type="scientific">Desulfopila aestuarii DSM 18488</name>
    <dbReference type="NCBI Taxonomy" id="1121416"/>
    <lineage>
        <taxon>Bacteria</taxon>
        <taxon>Pseudomonadati</taxon>
        <taxon>Thermodesulfobacteriota</taxon>
        <taxon>Desulfobulbia</taxon>
        <taxon>Desulfobulbales</taxon>
        <taxon>Desulfocapsaceae</taxon>
        <taxon>Desulfopila</taxon>
    </lineage>
</organism>
<dbReference type="CDD" id="cd00293">
    <property type="entry name" value="USP-like"/>
    <property type="match status" value="1"/>
</dbReference>
<evidence type="ECO:0000313" key="3">
    <source>
        <dbReference type="EMBL" id="SHO43920.1"/>
    </source>
</evidence>
<evidence type="ECO:0000256" key="1">
    <source>
        <dbReference type="ARBA" id="ARBA00008791"/>
    </source>
</evidence>
<dbReference type="InterPro" id="IPR014729">
    <property type="entry name" value="Rossmann-like_a/b/a_fold"/>
</dbReference>
<protein>
    <submittedName>
        <fullName evidence="3">Nucleotide-binding universal stress protein, UspA family</fullName>
    </submittedName>
</protein>
<dbReference type="Pfam" id="PF00582">
    <property type="entry name" value="Usp"/>
    <property type="match status" value="1"/>
</dbReference>
<dbReference type="RefSeq" id="WP_073611938.1">
    <property type="nucleotide sequence ID" value="NZ_FRFE01000002.1"/>
</dbReference>
<dbReference type="Gene3D" id="3.40.50.620">
    <property type="entry name" value="HUPs"/>
    <property type="match status" value="1"/>
</dbReference>
<dbReference type="EMBL" id="FRFE01000002">
    <property type="protein sequence ID" value="SHO43920.1"/>
    <property type="molecule type" value="Genomic_DNA"/>
</dbReference>
<accession>A0A1M7XY84</accession>
<feature type="domain" description="UspA" evidence="2">
    <location>
        <begin position="5"/>
        <end position="168"/>
    </location>
</feature>
<dbReference type="Proteomes" id="UP000184603">
    <property type="component" value="Unassembled WGS sequence"/>
</dbReference>
<sequence>MLKSIKTILFTSNLSDTSRVTFNHVAVLATQLNAKIILLHVIEKMPENYDSRLRGLFGITEWSEILLKNKEEARHALVGKVSPKQMVRTALSEFCREANIENDKCGVLQHEIIVKDGEVVEEILAQAAEHSCDLIVMGASKGLLSGTSVGHNIKAILKKSKIPTLVVPTGVN</sequence>
<proteinExistence type="inferred from homology"/>
<dbReference type="STRING" id="1121416.SAMN02745220_00570"/>
<evidence type="ECO:0000259" key="2">
    <source>
        <dbReference type="Pfam" id="PF00582"/>
    </source>
</evidence>
<comment type="similarity">
    <text evidence="1">Belongs to the universal stress protein A family.</text>
</comment>
<reference evidence="3 4" key="1">
    <citation type="submission" date="2016-12" db="EMBL/GenBank/DDBJ databases">
        <authorList>
            <person name="Song W.-J."/>
            <person name="Kurnit D.M."/>
        </authorList>
    </citation>
    <scope>NUCLEOTIDE SEQUENCE [LARGE SCALE GENOMIC DNA]</scope>
    <source>
        <strain evidence="3 4">DSM 18488</strain>
    </source>
</reference>
<dbReference type="SUPFAM" id="SSF52402">
    <property type="entry name" value="Adenine nucleotide alpha hydrolases-like"/>
    <property type="match status" value="1"/>
</dbReference>